<evidence type="ECO:0000313" key="1">
    <source>
        <dbReference type="EMBL" id="MFF0452983.1"/>
    </source>
</evidence>
<accession>A0ABW6NCV8</accession>
<organism evidence="1 2">
    <name type="scientific">Nocardia africana</name>
    <dbReference type="NCBI Taxonomy" id="134964"/>
    <lineage>
        <taxon>Bacteria</taxon>
        <taxon>Bacillati</taxon>
        <taxon>Actinomycetota</taxon>
        <taxon>Actinomycetes</taxon>
        <taxon>Mycobacteriales</taxon>
        <taxon>Nocardiaceae</taxon>
        <taxon>Nocardia</taxon>
    </lineage>
</organism>
<name>A0ABW6NCV8_9NOCA</name>
<dbReference type="EMBL" id="JBIALX010000002">
    <property type="protein sequence ID" value="MFF0452983.1"/>
    <property type="molecule type" value="Genomic_DNA"/>
</dbReference>
<sequence>MTDLCFRYGVLYECEVRRPDGGRDVVYPWDLQPADGTHEQWHEAMRTLHALQRVHLTDRIRQDSNTLADHADALSRTLAATATTLRRRQLPDLGRDRTEFAARDIDDALEQLSHMHAELAHLDESRPD</sequence>
<reference evidence="1 2" key="1">
    <citation type="submission" date="2024-10" db="EMBL/GenBank/DDBJ databases">
        <title>The Natural Products Discovery Center: Release of the First 8490 Sequenced Strains for Exploring Actinobacteria Biosynthetic Diversity.</title>
        <authorList>
            <person name="Kalkreuter E."/>
            <person name="Kautsar S.A."/>
            <person name="Yang D."/>
            <person name="Bader C.D."/>
            <person name="Teijaro C.N."/>
            <person name="Fluegel L."/>
            <person name="Davis C.M."/>
            <person name="Simpson J.R."/>
            <person name="Lauterbach L."/>
            <person name="Steele A.D."/>
            <person name="Gui C."/>
            <person name="Meng S."/>
            <person name="Li G."/>
            <person name="Viehrig K."/>
            <person name="Ye F."/>
            <person name="Su P."/>
            <person name="Kiefer A.F."/>
            <person name="Nichols A."/>
            <person name="Cepeda A.J."/>
            <person name="Yan W."/>
            <person name="Fan B."/>
            <person name="Jiang Y."/>
            <person name="Adhikari A."/>
            <person name="Zheng C.-J."/>
            <person name="Schuster L."/>
            <person name="Cowan T.M."/>
            <person name="Smanski M.J."/>
            <person name="Chevrette M.G."/>
            <person name="De Carvalho L.P.S."/>
            <person name="Shen B."/>
        </authorList>
    </citation>
    <scope>NUCLEOTIDE SEQUENCE [LARGE SCALE GENOMIC DNA]</scope>
    <source>
        <strain evidence="1 2">NPDC004550</strain>
    </source>
</reference>
<keyword evidence="2" id="KW-1185">Reference proteome</keyword>
<dbReference type="Proteomes" id="UP001601521">
    <property type="component" value="Unassembled WGS sequence"/>
</dbReference>
<comment type="caution">
    <text evidence="1">The sequence shown here is derived from an EMBL/GenBank/DDBJ whole genome shotgun (WGS) entry which is preliminary data.</text>
</comment>
<dbReference type="RefSeq" id="WP_387249752.1">
    <property type="nucleotide sequence ID" value="NZ_JBIALX010000002.1"/>
</dbReference>
<protein>
    <submittedName>
        <fullName evidence="1">Uncharacterized protein</fullName>
    </submittedName>
</protein>
<proteinExistence type="predicted"/>
<evidence type="ECO:0000313" key="2">
    <source>
        <dbReference type="Proteomes" id="UP001601521"/>
    </source>
</evidence>
<gene>
    <name evidence="1" type="ORF">ACFYTH_06390</name>
</gene>